<accession>A0ABR1LWG7</accession>
<dbReference type="SUPFAM" id="SSF56601">
    <property type="entry name" value="beta-lactamase/transpeptidase-like"/>
    <property type="match status" value="1"/>
</dbReference>
<keyword evidence="5" id="KW-1185">Reference proteome</keyword>
<evidence type="ECO:0000313" key="5">
    <source>
        <dbReference type="Proteomes" id="UP001360953"/>
    </source>
</evidence>
<name>A0ABR1LWG7_9PEZI</name>
<evidence type="ECO:0000256" key="2">
    <source>
        <dbReference type="SAM" id="SignalP"/>
    </source>
</evidence>
<sequence>MARCCMFMRACILLALVASFHLIPAVSCLCIPDVPGALLHDKDVLRHPLVTGAFDELKKNLTGLFTKDSYDGLAFAVVHASGQDAAYTFNRGPLKLNESNPEDGRGPQIDGDSIFRIVSASKNLAAFSALVVERQSRLQVTIPVLTLDTPVRNALPQFDLPLTDWENGGSEITLSMLGTHSSGIPREGYATNFDFVTGLSKANAQTIGNEWTSADPSEVLESIKGKPLLFAPGQRVAYSNAGTCILGYAVAAYRNRLSSSNLVWNDVVTEDIFKPLNMTHSFFGPIPDELRRLVCVPAGETWTDLQVGPGYDPAGGGWSSANDLVKYLYNVWLKPEPDLITPTQRRNSLQPRLILPDGKQQVGFGWEINVYKPNENSSTLAPYMLTYCAPALPSEQQSSDNVPSYNVYGKSGDGGGYHSRIDVQPNLGYGVVILTAEGSRPKKDYTRLRPEKVLNGAHEILIQAFRKAYSEKLKEKYAGDWVVAPNTPGSANAKVEVQNDILFLREMVVNNASALERVDQLSWTDESQERFFSSPDGVSLNPSEAVLDSKGEARGQVMRMSIASERCDWFDFDGYTDPNGWPPDKLFFVDGDNGVELHYPPLDGVLVRKK</sequence>
<dbReference type="PANTHER" id="PTHR22935:SF95">
    <property type="entry name" value="BETA-LACTAMASE-LIKE 1-RELATED"/>
    <property type="match status" value="1"/>
</dbReference>
<comment type="similarity">
    <text evidence="1">Belongs to the beta-lactamase family.</text>
</comment>
<dbReference type="Proteomes" id="UP001360953">
    <property type="component" value="Unassembled WGS sequence"/>
</dbReference>
<dbReference type="EMBL" id="JBBPEH010000004">
    <property type="protein sequence ID" value="KAK7539519.1"/>
    <property type="molecule type" value="Genomic_DNA"/>
</dbReference>
<dbReference type="PANTHER" id="PTHR22935">
    <property type="entry name" value="PENICILLIN-BINDING PROTEIN"/>
    <property type="match status" value="1"/>
</dbReference>
<feature type="chain" id="PRO_5045437858" evidence="2">
    <location>
        <begin position="29"/>
        <end position="610"/>
    </location>
</feature>
<proteinExistence type="inferred from homology"/>
<gene>
    <name evidence="4" type="ORF">J3D65DRAFT_282454</name>
</gene>
<protein>
    <submittedName>
        <fullName evidence="4">Beta-lactamase/transpeptidase-like protein</fullName>
    </submittedName>
</protein>
<dbReference type="RefSeq" id="XP_066656790.1">
    <property type="nucleotide sequence ID" value="XM_066795091.1"/>
</dbReference>
<dbReference type="InterPro" id="IPR051478">
    <property type="entry name" value="Beta-lactamase-like_AB/R"/>
</dbReference>
<reference evidence="4 5" key="1">
    <citation type="submission" date="2024-04" db="EMBL/GenBank/DDBJ databases">
        <title>Phyllosticta paracitricarpa is synonymous to the EU quarantine fungus P. citricarpa based on phylogenomic analyses.</title>
        <authorList>
            <consortium name="Lawrence Berkeley National Laboratory"/>
            <person name="Van ingen-buijs V.A."/>
            <person name="Van westerhoven A.C."/>
            <person name="Haridas S."/>
            <person name="Skiadas P."/>
            <person name="Martin F."/>
            <person name="Groenewald J.Z."/>
            <person name="Crous P.W."/>
            <person name="Seidl M.F."/>
        </authorList>
    </citation>
    <scope>NUCLEOTIDE SEQUENCE [LARGE SCALE GENOMIC DNA]</scope>
    <source>
        <strain evidence="4 5">CPC 17464</strain>
    </source>
</reference>
<evidence type="ECO:0000259" key="3">
    <source>
        <dbReference type="Pfam" id="PF00144"/>
    </source>
</evidence>
<evidence type="ECO:0000256" key="1">
    <source>
        <dbReference type="ARBA" id="ARBA00038473"/>
    </source>
</evidence>
<evidence type="ECO:0000313" key="4">
    <source>
        <dbReference type="EMBL" id="KAK7539519.1"/>
    </source>
</evidence>
<dbReference type="Gene3D" id="3.40.710.10">
    <property type="entry name" value="DD-peptidase/beta-lactamase superfamily"/>
    <property type="match status" value="1"/>
</dbReference>
<organism evidence="4 5">
    <name type="scientific">Phyllosticta citribraziliensis</name>
    <dbReference type="NCBI Taxonomy" id="989973"/>
    <lineage>
        <taxon>Eukaryota</taxon>
        <taxon>Fungi</taxon>
        <taxon>Dikarya</taxon>
        <taxon>Ascomycota</taxon>
        <taxon>Pezizomycotina</taxon>
        <taxon>Dothideomycetes</taxon>
        <taxon>Dothideomycetes incertae sedis</taxon>
        <taxon>Botryosphaeriales</taxon>
        <taxon>Phyllostictaceae</taxon>
        <taxon>Phyllosticta</taxon>
    </lineage>
</organism>
<keyword evidence="2" id="KW-0732">Signal</keyword>
<feature type="signal peptide" evidence="2">
    <location>
        <begin position="1"/>
        <end position="28"/>
    </location>
</feature>
<feature type="domain" description="Beta-lactamase-related" evidence="3">
    <location>
        <begin position="70"/>
        <end position="441"/>
    </location>
</feature>
<dbReference type="InterPro" id="IPR012338">
    <property type="entry name" value="Beta-lactam/transpept-like"/>
</dbReference>
<dbReference type="GeneID" id="92027997"/>
<dbReference type="Pfam" id="PF00144">
    <property type="entry name" value="Beta-lactamase"/>
    <property type="match status" value="1"/>
</dbReference>
<comment type="caution">
    <text evidence="4">The sequence shown here is derived from an EMBL/GenBank/DDBJ whole genome shotgun (WGS) entry which is preliminary data.</text>
</comment>
<dbReference type="InterPro" id="IPR001466">
    <property type="entry name" value="Beta-lactam-related"/>
</dbReference>